<dbReference type="STRING" id="98765.A0A2R6NNS9"/>
<dbReference type="OrthoDB" id="3270311at2759"/>
<name>A0A2R6NNS9_9APHY</name>
<reference evidence="2 3" key="1">
    <citation type="submission" date="2018-02" db="EMBL/GenBank/DDBJ databases">
        <title>Genome sequence of the basidiomycete white-rot fungus Phlebia centrifuga.</title>
        <authorList>
            <person name="Granchi Z."/>
            <person name="Peng M."/>
            <person name="de Vries R.P."/>
            <person name="Hilden K."/>
            <person name="Makela M.R."/>
            <person name="Grigoriev I."/>
            <person name="Riley R."/>
        </authorList>
    </citation>
    <scope>NUCLEOTIDE SEQUENCE [LARGE SCALE GENOMIC DNA]</scope>
    <source>
        <strain evidence="2 3">FBCC195</strain>
    </source>
</reference>
<feature type="region of interest" description="Disordered" evidence="1">
    <location>
        <begin position="218"/>
        <end position="285"/>
    </location>
</feature>
<proteinExistence type="predicted"/>
<feature type="compositionally biased region" description="Low complexity" evidence="1">
    <location>
        <begin position="428"/>
        <end position="442"/>
    </location>
</feature>
<dbReference type="AlphaFoldDB" id="A0A2R6NNS9"/>
<evidence type="ECO:0000313" key="3">
    <source>
        <dbReference type="Proteomes" id="UP000186601"/>
    </source>
</evidence>
<organism evidence="2 3">
    <name type="scientific">Hermanssonia centrifuga</name>
    <dbReference type="NCBI Taxonomy" id="98765"/>
    <lineage>
        <taxon>Eukaryota</taxon>
        <taxon>Fungi</taxon>
        <taxon>Dikarya</taxon>
        <taxon>Basidiomycota</taxon>
        <taxon>Agaricomycotina</taxon>
        <taxon>Agaricomycetes</taxon>
        <taxon>Polyporales</taxon>
        <taxon>Meruliaceae</taxon>
        <taxon>Hermanssonia</taxon>
    </lineage>
</organism>
<keyword evidence="3" id="KW-1185">Reference proteome</keyword>
<evidence type="ECO:0000256" key="1">
    <source>
        <dbReference type="SAM" id="MobiDB-lite"/>
    </source>
</evidence>
<comment type="caution">
    <text evidence="2">The sequence shown here is derived from an EMBL/GenBank/DDBJ whole genome shotgun (WGS) entry which is preliminary data.</text>
</comment>
<dbReference type="EMBL" id="MLYV02001021">
    <property type="protein sequence ID" value="PSR74070.1"/>
    <property type="molecule type" value="Genomic_DNA"/>
</dbReference>
<protein>
    <submittedName>
        <fullName evidence="2">Uncharacterized protein</fullName>
    </submittedName>
</protein>
<feature type="compositionally biased region" description="Basic and acidic residues" evidence="1">
    <location>
        <begin position="218"/>
        <end position="229"/>
    </location>
</feature>
<evidence type="ECO:0000313" key="2">
    <source>
        <dbReference type="EMBL" id="PSR74070.1"/>
    </source>
</evidence>
<sequence length="608" mass="67063">MAHSYQESVNTQLRVQSRATTALWGHLLQKNTPSSLLVKAPKENGLKSAPTVPIDRTGTSMRMLLHDTQAILEKFSERVDKLTNGIDDAKRDIITVQNLFQSEHETFMGEVVSLVSQCQLEVQRSVGTPVQVSQMDQFRKDLSRMDSNIDALGKRVDMLQMLNQTQTQALQTIQDQQGQLLTSLSPMLPLLQAIPLHVDVAKAEVKNHISEVRDSVSEAKHVTLRRPEPNDENIPLPELAHISPQNSSGMLPMSSLVPSRSNSLPKKRRRSDDSDGVHRLHTRLNPQSQNIPETISETLSQPCQRRRLSFHFDHSRSTTPSPGHRNSALQYFQPVLDSPKRTFLIHTMEGSNPTDLTSLDTYVPALTARVPSALTACVSPAPSRDHALPPQHIALHSAFDDAGRAQHSIAPVLSGRSCPIPGSDLCRSSDSTPASPTPNSSARVLSPDCSPIPATPEPKTAKLVLMASGHPSPSRCSMLAAEHVGSSPLRQSPLRYMQVSTYTMTQQQLLKEGSSARKGRFVPNLQDASINMVSPHVISDGTPVREPCSNGINKPMSLKDRRARGLLADSALVSIYIARYHAHTYSSIIQEKEGKRYIPFEDEDDFQE</sequence>
<feature type="region of interest" description="Disordered" evidence="1">
    <location>
        <begin position="424"/>
        <end position="456"/>
    </location>
</feature>
<dbReference type="Proteomes" id="UP000186601">
    <property type="component" value="Unassembled WGS sequence"/>
</dbReference>
<gene>
    <name evidence="2" type="ORF">PHLCEN_2v10142</name>
</gene>
<accession>A0A2R6NNS9</accession>